<feature type="compositionally biased region" description="Basic residues" evidence="1">
    <location>
        <begin position="133"/>
        <end position="149"/>
    </location>
</feature>
<dbReference type="Proteomes" id="UP000241462">
    <property type="component" value="Unassembled WGS sequence"/>
</dbReference>
<evidence type="ECO:0000256" key="1">
    <source>
        <dbReference type="SAM" id="MobiDB-lite"/>
    </source>
</evidence>
<dbReference type="AlphaFoldDB" id="A0A2T3A9P5"/>
<keyword evidence="3" id="KW-1185">Reference proteome</keyword>
<evidence type="ECO:0000313" key="2">
    <source>
        <dbReference type="EMBL" id="PSR87307.1"/>
    </source>
</evidence>
<evidence type="ECO:0000313" key="3">
    <source>
        <dbReference type="Proteomes" id="UP000241462"/>
    </source>
</evidence>
<name>A0A2T3A9P5_9PEZI</name>
<protein>
    <submittedName>
        <fullName evidence="2">Uncharacterized protein</fullName>
    </submittedName>
</protein>
<accession>A0A2T3A9P5</accession>
<organism evidence="2 3">
    <name type="scientific">Coniella lustricola</name>
    <dbReference type="NCBI Taxonomy" id="2025994"/>
    <lineage>
        <taxon>Eukaryota</taxon>
        <taxon>Fungi</taxon>
        <taxon>Dikarya</taxon>
        <taxon>Ascomycota</taxon>
        <taxon>Pezizomycotina</taxon>
        <taxon>Sordariomycetes</taxon>
        <taxon>Sordariomycetidae</taxon>
        <taxon>Diaporthales</taxon>
        <taxon>Schizoparmaceae</taxon>
        <taxon>Coniella</taxon>
    </lineage>
</organism>
<proteinExistence type="predicted"/>
<feature type="region of interest" description="Disordered" evidence="1">
    <location>
        <begin position="131"/>
        <end position="160"/>
    </location>
</feature>
<sequence>MVVLAQVPDTAELESTRIKYRESSATGIALCRNQSLRNRLPSKLLNARSTGPRVQKHKSARCSIIDQDPTHSKQKLQHVSKSKIKVDGHRKASISSVARSRNRGQIPAQVNRIRVCRQDFKQGYSCCKENKVPRKRRNPPKNNQKKPWCRKSSILQKARY</sequence>
<dbReference type="InParanoid" id="A0A2T3A9P5"/>
<gene>
    <name evidence="2" type="ORF">BD289DRAFT_236361</name>
</gene>
<dbReference type="EMBL" id="KZ678430">
    <property type="protein sequence ID" value="PSR87307.1"/>
    <property type="molecule type" value="Genomic_DNA"/>
</dbReference>
<reference evidence="2 3" key="1">
    <citation type="journal article" date="2018" name="Mycol. Prog.">
        <title>Coniella lustricola, a new species from submerged detritus.</title>
        <authorList>
            <person name="Raudabaugh D.B."/>
            <person name="Iturriaga T."/>
            <person name="Carver A."/>
            <person name="Mondo S."/>
            <person name="Pangilinan J."/>
            <person name="Lipzen A."/>
            <person name="He G."/>
            <person name="Amirebrahimi M."/>
            <person name="Grigoriev I.V."/>
            <person name="Miller A.N."/>
        </authorList>
    </citation>
    <scope>NUCLEOTIDE SEQUENCE [LARGE SCALE GENOMIC DNA]</scope>
    <source>
        <strain evidence="2 3">B22-T-1</strain>
    </source>
</reference>